<evidence type="ECO:0000256" key="7">
    <source>
        <dbReference type="SAM" id="SignalP"/>
    </source>
</evidence>
<comment type="caution">
    <text evidence="9">The sequence shown here is derived from an EMBL/GenBank/DDBJ whole genome shotgun (WGS) entry which is preliminary data.</text>
</comment>
<dbReference type="OrthoDB" id="7775224at2759"/>
<organism evidence="9 10">
    <name type="scientific">Pseudolycoriella hygida</name>
    <dbReference type="NCBI Taxonomy" id="35572"/>
    <lineage>
        <taxon>Eukaryota</taxon>
        <taxon>Metazoa</taxon>
        <taxon>Ecdysozoa</taxon>
        <taxon>Arthropoda</taxon>
        <taxon>Hexapoda</taxon>
        <taxon>Insecta</taxon>
        <taxon>Pterygota</taxon>
        <taxon>Neoptera</taxon>
        <taxon>Endopterygota</taxon>
        <taxon>Diptera</taxon>
        <taxon>Nematocera</taxon>
        <taxon>Sciaroidea</taxon>
        <taxon>Sciaridae</taxon>
        <taxon>Pseudolycoriella</taxon>
    </lineage>
</organism>
<sequence length="466" mass="49914">MYRTAFVVFALVCSVLAIPQAKVDENIWEKLEQTNNVNVLVTFKKANTKAAYDRFHSLRLTSREATLNAHYSILKDHADVVQADVTAMLRKIAPGKKHYLDVLWISNELIVRDADKEVIDMLRNHPDVDSLIAEKIIPLETVTHGNFSVLDENNIMNQWGVVNVRAPTVWENGNRGENVVIGIIDTGARVTHVALSDTYRGNPGSNHNYNWFAPAGQLPIPTDTHGHGTHVTGSAAATHGLGVAPGARWIACRGCAGAGCADLDLLSCGNWMACPTTTDNQSPNCSLAPRIVNNSWGGGQNNPWYNGIITAWRNVGIVPVFSVGNSGAIFCASVTSPGDQPGVVGVSSISENNQISDFTSIGPGPNVSQKPDVAAPGQDIISASHLYDDELHGLSGSSMAAPHVAGVAALILSNRPYLSVDEVVNALKTGAAPHTPLGRVCFERSDNQRPNFHVGYGRVDAVNSAR</sequence>
<feature type="domain" description="Peptidase S8/S53" evidence="8">
    <location>
        <begin position="176"/>
        <end position="457"/>
    </location>
</feature>
<evidence type="ECO:0000313" key="9">
    <source>
        <dbReference type="EMBL" id="KAJ6649697.1"/>
    </source>
</evidence>
<evidence type="ECO:0000256" key="2">
    <source>
        <dbReference type="ARBA" id="ARBA00022670"/>
    </source>
</evidence>
<keyword evidence="4 6" id="KW-0720">Serine protease</keyword>
<dbReference type="InterPro" id="IPR022398">
    <property type="entry name" value="Peptidase_S8_His-AS"/>
</dbReference>
<evidence type="ECO:0000256" key="1">
    <source>
        <dbReference type="ARBA" id="ARBA00011073"/>
    </source>
</evidence>
<dbReference type="GO" id="GO:0004252">
    <property type="term" value="F:serine-type endopeptidase activity"/>
    <property type="evidence" value="ECO:0007669"/>
    <property type="project" value="UniProtKB-UniRule"/>
</dbReference>
<evidence type="ECO:0000256" key="3">
    <source>
        <dbReference type="ARBA" id="ARBA00022801"/>
    </source>
</evidence>
<keyword evidence="2 6" id="KW-0645">Protease</keyword>
<dbReference type="EMBL" id="WJQU01000001">
    <property type="protein sequence ID" value="KAJ6649697.1"/>
    <property type="molecule type" value="Genomic_DNA"/>
</dbReference>
<gene>
    <name evidence="9" type="primary">bpr_2</name>
    <name evidence="9" type="ORF">Bhyg_04936</name>
</gene>
<evidence type="ECO:0000256" key="6">
    <source>
        <dbReference type="PROSITE-ProRule" id="PRU01240"/>
    </source>
</evidence>
<dbReference type="InterPro" id="IPR050131">
    <property type="entry name" value="Peptidase_S8_subtilisin-like"/>
</dbReference>
<feature type="active site" description="Charge relay system" evidence="5 6">
    <location>
        <position position="227"/>
    </location>
</feature>
<proteinExistence type="inferred from homology"/>
<feature type="active site" description="Charge relay system" evidence="5 6">
    <location>
        <position position="185"/>
    </location>
</feature>
<dbReference type="PROSITE" id="PS51892">
    <property type="entry name" value="SUBTILASE"/>
    <property type="match status" value="1"/>
</dbReference>
<evidence type="ECO:0000256" key="4">
    <source>
        <dbReference type="ARBA" id="ARBA00022825"/>
    </source>
</evidence>
<dbReference type="GO" id="GO:0006508">
    <property type="term" value="P:proteolysis"/>
    <property type="evidence" value="ECO:0007669"/>
    <property type="project" value="UniProtKB-KW"/>
</dbReference>
<dbReference type="AlphaFoldDB" id="A0A9Q0NG57"/>
<dbReference type="InterPro" id="IPR000209">
    <property type="entry name" value="Peptidase_S8/S53_dom"/>
</dbReference>
<evidence type="ECO:0000256" key="5">
    <source>
        <dbReference type="PIRSR" id="PIRSR615500-1"/>
    </source>
</evidence>
<comment type="similarity">
    <text evidence="1 6">Belongs to the peptidase S8 family.</text>
</comment>
<keyword evidence="10" id="KW-1185">Reference proteome</keyword>
<dbReference type="PROSITE" id="PS00137">
    <property type="entry name" value="SUBTILASE_HIS"/>
    <property type="match status" value="1"/>
</dbReference>
<dbReference type="SUPFAM" id="SSF52743">
    <property type="entry name" value="Subtilisin-like"/>
    <property type="match status" value="1"/>
</dbReference>
<dbReference type="PRINTS" id="PR00723">
    <property type="entry name" value="SUBTILISIN"/>
</dbReference>
<dbReference type="Proteomes" id="UP001151699">
    <property type="component" value="Chromosome A"/>
</dbReference>
<dbReference type="PANTHER" id="PTHR43806:SF67">
    <property type="entry name" value="EGF-LIKE DOMAIN-CONTAINING PROTEIN"/>
    <property type="match status" value="1"/>
</dbReference>
<evidence type="ECO:0000313" key="10">
    <source>
        <dbReference type="Proteomes" id="UP001151699"/>
    </source>
</evidence>
<dbReference type="Pfam" id="PF00082">
    <property type="entry name" value="Peptidase_S8"/>
    <property type="match status" value="1"/>
</dbReference>
<keyword evidence="3 6" id="KW-0378">Hydrolase</keyword>
<keyword evidence="7" id="KW-0732">Signal</keyword>
<feature type="active site" description="Charge relay system" evidence="5 6">
    <location>
        <position position="398"/>
    </location>
</feature>
<feature type="signal peptide" evidence="7">
    <location>
        <begin position="1"/>
        <end position="17"/>
    </location>
</feature>
<name>A0A9Q0NG57_9DIPT</name>
<accession>A0A9Q0NG57</accession>
<feature type="chain" id="PRO_5040379267" evidence="7">
    <location>
        <begin position="18"/>
        <end position="466"/>
    </location>
</feature>
<dbReference type="Gene3D" id="3.40.50.200">
    <property type="entry name" value="Peptidase S8/S53 domain"/>
    <property type="match status" value="1"/>
</dbReference>
<dbReference type="InterPro" id="IPR015500">
    <property type="entry name" value="Peptidase_S8_subtilisin-rel"/>
</dbReference>
<reference evidence="9" key="1">
    <citation type="submission" date="2022-07" db="EMBL/GenBank/DDBJ databases">
        <authorList>
            <person name="Trinca V."/>
            <person name="Uliana J.V.C."/>
            <person name="Torres T.T."/>
            <person name="Ward R.J."/>
            <person name="Monesi N."/>
        </authorList>
    </citation>
    <scope>NUCLEOTIDE SEQUENCE</scope>
    <source>
        <strain evidence="9">HSMRA1968</strain>
        <tissue evidence="9">Whole embryos</tissue>
    </source>
</reference>
<dbReference type="PANTHER" id="PTHR43806">
    <property type="entry name" value="PEPTIDASE S8"/>
    <property type="match status" value="1"/>
</dbReference>
<protein>
    <submittedName>
        <fullName evidence="9">Bacillopeptidase F</fullName>
    </submittedName>
</protein>
<dbReference type="InterPro" id="IPR036852">
    <property type="entry name" value="Peptidase_S8/S53_dom_sf"/>
</dbReference>
<evidence type="ECO:0000259" key="8">
    <source>
        <dbReference type="Pfam" id="PF00082"/>
    </source>
</evidence>